<evidence type="ECO:0000256" key="3">
    <source>
        <dbReference type="ARBA" id="ARBA00022475"/>
    </source>
</evidence>
<reference evidence="10 11" key="1">
    <citation type="submission" date="2019-08" db="EMBL/GenBank/DDBJ databases">
        <authorList>
            <person name="Peeters C."/>
        </authorList>
    </citation>
    <scope>NUCLEOTIDE SEQUENCE [LARGE SCALE GENOMIC DNA]</scope>
    <source>
        <strain evidence="10 11">LMG 31118</strain>
    </source>
</reference>
<dbReference type="Proteomes" id="UP000414136">
    <property type="component" value="Unassembled WGS sequence"/>
</dbReference>
<proteinExistence type="inferred from homology"/>
<dbReference type="RefSeq" id="WP_150624214.1">
    <property type="nucleotide sequence ID" value="NZ_CABPSQ010000002.1"/>
</dbReference>
<dbReference type="GO" id="GO:0009306">
    <property type="term" value="P:protein secretion"/>
    <property type="evidence" value="ECO:0007669"/>
    <property type="project" value="InterPro"/>
</dbReference>
<feature type="transmembrane region" description="Helical" evidence="9">
    <location>
        <begin position="80"/>
        <end position="105"/>
    </location>
</feature>
<evidence type="ECO:0000256" key="6">
    <source>
        <dbReference type="ARBA" id="ARBA00023026"/>
    </source>
</evidence>
<protein>
    <submittedName>
        <fullName evidence="10">EscU/YscU/HrcU family type III secretion system export apparatus switch protein</fullName>
    </submittedName>
</protein>
<feature type="transmembrane region" description="Helical" evidence="9">
    <location>
        <begin position="28"/>
        <end position="51"/>
    </location>
</feature>
<feature type="transmembrane region" description="Helical" evidence="9">
    <location>
        <begin position="181"/>
        <end position="205"/>
    </location>
</feature>
<dbReference type="SUPFAM" id="SSF160544">
    <property type="entry name" value="EscU C-terminal domain-like"/>
    <property type="match status" value="1"/>
</dbReference>
<feature type="transmembrane region" description="Helical" evidence="9">
    <location>
        <begin position="138"/>
        <end position="161"/>
    </location>
</feature>
<evidence type="ECO:0000256" key="2">
    <source>
        <dbReference type="ARBA" id="ARBA00010690"/>
    </source>
</evidence>
<dbReference type="GO" id="GO:0005886">
    <property type="term" value="C:plasma membrane"/>
    <property type="evidence" value="ECO:0007669"/>
    <property type="project" value="UniProtKB-SubCell"/>
</dbReference>
<evidence type="ECO:0000256" key="7">
    <source>
        <dbReference type="ARBA" id="ARBA00023136"/>
    </source>
</evidence>
<feature type="compositionally biased region" description="Low complexity" evidence="8">
    <location>
        <begin position="350"/>
        <end position="367"/>
    </location>
</feature>
<keyword evidence="6" id="KW-0843">Virulence</keyword>
<gene>
    <name evidence="10" type="ORF">PCA31118_01339</name>
</gene>
<keyword evidence="7 9" id="KW-0472">Membrane</keyword>
<dbReference type="InterPro" id="IPR006135">
    <property type="entry name" value="T3SS_substrate_exporter"/>
</dbReference>
<evidence type="ECO:0000256" key="8">
    <source>
        <dbReference type="SAM" id="MobiDB-lite"/>
    </source>
</evidence>
<dbReference type="EMBL" id="CABPSQ010000002">
    <property type="protein sequence ID" value="VVE63643.1"/>
    <property type="molecule type" value="Genomic_DNA"/>
</dbReference>
<feature type="region of interest" description="Disordered" evidence="8">
    <location>
        <begin position="346"/>
        <end position="465"/>
    </location>
</feature>
<keyword evidence="4 9" id="KW-0812">Transmembrane</keyword>
<evidence type="ECO:0000256" key="1">
    <source>
        <dbReference type="ARBA" id="ARBA00004651"/>
    </source>
</evidence>
<feature type="compositionally biased region" description="Basic and acidic residues" evidence="8">
    <location>
        <begin position="414"/>
        <end position="433"/>
    </location>
</feature>
<dbReference type="NCBIfam" id="NF006017">
    <property type="entry name" value="PRK08156.1"/>
    <property type="match status" value="1"/>
</dbReference>
<dbReference type="AlphaFoldDB" id="A0A5E4ZTN2"/>
<dbReference type="PANTHER" id="PTHR30531">
    <property type="entry name" value="FLAGELLAR BIOSYNTHETIC PROTEIN FLHB"/>
    <property type="match status" value="1"/>
</dbReference>
<evidence type="ECO:0000256" key="9">
    <source>
        <dbReference type="SAM" id="Phobius"/>
    </source>
</evidence>
<organism evidence="10 11">
    <name type="scientific">Pandoraea captiosa</name>
    <dbReference type="NCBI Taxonomy" id="2508302"/>
    <lineage>
        <taxon>Bacteria</taxon>
        <taxon>Pseudomonadati</taxon>
        <taxon>Pseudomonadota</taxon>
        <taxon>Betaproteobacteria</taxon>
        <taxon>Burkholderiales</taxon>
        <taxon>Burkholderiaceae</taxon>
        <taxon>Pandoraea</taxon>
    </lineage>
</organism>
<dbReference type="Gene3D" id="3.40.1690.10">
    <property type="entry name" value="secretion proteins EscU"/>
    <property type="match status" value="1"/>
</dbReference>
<sequence length="465" mass="51160">MGEKTEKPTQKRLRDAAKKGQSFKSKELTMVTLVFGGLLFVLSTDPLLWLMQEYRQVLADGRFANPQAFAVRLFRHGLEAFMPVLLVCIAAAVLPTLLQTGFLWASQALKLNLGAINPLQGMKRIFSLRTLKDAIKSVLYLLSFGAIALTLWSTGKGLLFAQIHMSPAGVAAAWIALTAKLVWIALVCVVPIAILDAMVEFWLFIREQRMERHEVKREHKDSDGNPEIKQRRRAMHTELLSEGVKSDIRDSRLIIANPTHIAVGIYFRPDLVVMPFISVMETNARALAVRRYAESQGVPVIGDVALARRLYATHRRYTFVSIDEIDAIMRLLVWLEDVERAGMHDAVDVTDTTDTTDSTDSSDSSDSSDGEASGGSDAPPEPGAPGEIIGAPQAERSTSTDEGENNDSGGVMGLEKETAQFAREIRLGTEEHAQSPPYGASRGVTPRQESQGVEPTKPDIGDHIR</sequence>
<evidence type="ECO:0000256" key="5">
    <source>
        <dbReference type="ARBA" id="ARBA00022989"/>
    </source>
</evidence>
<dbReference type="NCBIfam" id="TIGR01404">
    <property type="entry name" value="FlhB_rel_III"/>
    <property type="match status" value="1"/>
</dbReference>
<dbReference type="InterPro" id="IPR006307">
    <property type="entry name" value="BsaZ-like"/>
</dbReference>
<keyword evidence="5 9" id="KW-1133">Transmembrane helix</keyword>
<feature type="compositionally biased region" description="Low complexity" evidence="8">
    <location>
        <begin position="374"/>
        <end position="394"/>
    </location>
</feature>
<accession>A0A5E4ZTN2</accession>
<evidence type="ECO:0000256" key="4">
    <source>
        <dbReference type="ARBA" id="ARBA00022692"/>
    </source>
</evidence>
<evidence type="ECO:0000313" key="11">
    <source>
        <dbReference type="Proteomes" id="UP000414136"/>
    </source>
</evidence>
<comment type="subcellular location">
    <subcellularLocation>
        <location evidence="1">Cell membrane</location>
        <topology evidence="1">Multi-pass membrane protein</topology>
    </subcellularLocation>
</comment>
<dbReference type="InterPro" id="IPR029025">
    <property type="entry name" value="T3SS_substrate_exporter_C"/>
</dbReference>
<feature type="compositionally biased region" description="Basic and acidic residues" evidence="8">
    <location>
        <begin position="456"/>
        <end position="465"/>
    </location>
</feature>
<comment type="similarity">
    <text evidence="2">Belongs to the type III secretion exporter family.</text>
</comment>
<dbReference type="Pfam" id="PF01312">
    <property type="entry name" value="Bac_export_2"/>
    <property type="match status" value="1"/>
</dbReference>
<name>A0A5E4ZTN2_9BURK</name>
<dbReference type="Gene3D" id="6.10.250.2080">
    <property type="match status" value="1"/>
</dbReference>
<evidence type="ECO:0000313" key="10">
    <source>
        <dbReference type="EMBL" id="VVE63643.1"/>
    </source>
</evidence>
<dbReference type="PRINTS" id="PR00950">
    <property type="entry name" value="TYPE3IMSPROT"/>
</dbReference>
<keyword evidence="11" id="KW-1185">Reference proteome</keyword>
<dbReference type="OrthoDB" id="9807950at2"/>
<dbReference type="PANTHER" id="PTHR30531:SF14">
    <property type="entry name" value="SURFACE PRESENTATION OF ANTIGENS PROTEIN SPAS"/>
    <property type="match status" value="1"/>
</dbReference>
<keyword evidence="3" id="KW-1003">Cell membrane</keyword>